<name>A0ABD1XB94_9LAMI</name>
<organism evidence="2 3">
    <name type="scientific">Forsythia ovata</name>
    <dbReference type="NCBI Taxonomy" id="205694"/>
    <lineage>
        <taxon>Eukaryota</taxon>
        <taxon>Viridiplantae</taxon>
        <taxon>Streptophyta</taxon>
        <taxon>Embryophyta</taxon>
        <taxon>Tracheophyta</taxon>
        <taxon>Spermatophyta</taxon>
        <taxon>Magnoliopsida</taxon>
        <taxon>eudicotyledons</taxon>
        <taxon>Gunneridae</taxon>
        <taxon>Pentapetalae</taxon>
        <taxon>asterids</taxon>
        <taxon>lamiids</taxon>
        <taxon>Lamiales</taxon>
        <taxon>Oleaceae</taxon>
        <taxon>Forsythieae</taxon>
        <taxon>Forsythia</taxon>
    </lineage>
</organism>
<dbReference type="EMBL" id="JBFOLJ010000001">
    <property type="protein sequence ID" value="KAL2559242.1"/>
    <property type="molecule type" value="Genomic_DNA"/>
</dbReference>
<evidence type="ECO:0000313" key="3">
    <source>
        <dbReference type="Proteomes" id="UP001604277"/>
    </source>
</evidence>
<evidence type="ECO:0000256" key="1">
    <source>
        <dbReference type="SAM" id="MobiDB-lite"/>
    </source>
</evidence>
<comment type="caution">
    <text evidence="2">The sequence shown here is derived from an EMBL/GenBank/DDBJ whole genome shotgun (WGS) entry which is preliminary data.</text>
</comment>
<dbReference type="AlphaFoldDB" id="A0ABD1XB94"/>
<evidence type="ECO:0000313" key="2">
    <source>
        <dbReference type="EMBL" id="KAL2559242.1"/>
    </source>
</evidence>
<reference evidence="3" key="1">
    <citation type="submission" date="2024-07" db="EMBL/GenBank/DDBJ databases">
        <title>Two chromosome-level genome assemblies of Korean endemic species Abeliophyllum distichum and Forsythia ovata (Oleaceae).</title>
        <authorList>
            <person name="Jang H."/>
        </authorList>
    </citation>
    <scope>NUCLEOTIDE SEQUENCE [LARGE SCALE GENOMIC DNA]</scope>
</reference>
<accession>A0ABD1XB94</accession>
<protein>
    <submittedName>
        <fullName evidence="2">Uncharacterized protein</fullName>
    </submittedName>
</protein>
<proteinExistence type="predicted"/>
<feature type="compositionally biased region" description="Basic residues" evidence="1">
    <location>
        <begin position="89"/>
        <end position="99"/>
    </location>
</feature>
<sequence>MARDLSSWLHAVEDDDVEALSLIYSTEFHQKRKGKAKESSFLKNVEACDMPNSRRPIGSGDEIYTITRPKPIKNNHRRMNTLVSIAGSRKGRQHVHRPSNSKEIQT</sequence>
<keyword evidence="3" id="KW-1185">Reference proteome</keyword>
<gene>
    <name evidence="2" type="ORF">Fot_03981</name>
</gene>
<feature type="region of interest" description="Disordered" evidence="1">
    <location>
        <begin position="87"/>
        <end position="106"/>
    </location>
</feature>
<dbReference type="Proteomes" id="UP001604277">
    <property type="component" value="Unassembled WGS sequence"/>
</dbReference>